<evidence type="ECO:0000313" key="1">
    <source>
        <dbReference type="EMBL" id="KAL3597058.1"/>
    </source>
</evidence>
<keyword evidence="2" id="KW-1185">Reference proteome</keyword>
<comment type="caution">
    <text evidence="1">The sequence shown here is derived from an EMBL/GenBank/DDBJ whole genome shotgun (WGS) entry which is preliminary data.</text>
</comment>
<name>A0ACC4CGN4_POPAL</name>
<proteinExistence type="predicted"/>
<dbReference type="Proteomes" id="UP000309997">
    <property type="component" value="Unassembled WGS sequence"/>
</dbReference>
<sequence length="343" mass="38292">MVYFPSSISVCNSFDHSSTASMANSVSSSEFNPKSRHNNNHVHKNRKTVNGSNCNTVPVCDRSQSAVIDVVILIAVIGACGFLLFPYIRIVTLGFIEFVAAIHYVVKEEVMRNPVIYGSIGISSLCAAIVAWIVILCVARKCGNPNCKGLRKAAEFDIQLETEECVKNSNGTLVRDGLKRGLFELPHDHHRELEAELKKMAPTNGRAVLVFRARDDTTNKGVESKWREVPSPTDLLRATVYLNKLMEISCLIKVKCKVVFYHFPFACVMVLQLCALESINDYVMANHKTLDNDCITWNFLNVKSHRRDETSVLHTEALVGNKELALLQCYVGMVFTYTTGKVL</sequence>
<accession>A0ACC4CGN4</accession>
<protein>
    <submittedName>
        <fullName evidence="1">Uncharacterized protein</fullName>
    </submittedName>
</protein>
<evidence type="ECO:0000313" key="2">
    <source>
        <dbReference type="Proteomes" id="UP000309997"/>
    </source>
</evidence>
<dbReference type="EMBL" id="RCHU02000004">
    <property type="protein sequence ID" value="KAL3597058.1"/>
    <property type="molecule type" value="Genomic_DNA"/>
</dbReference>
<organism evidence="1 2">
    <name type="scientific">Populus alba</name>
    <name type="common">White poplar</name>
    <dbReference type="NCBI Taxonomy" id="43335"/>
    <lineage>
        <taxon>Eukaryota</taxon>
        <taxon>Viridiplantae</taxon>
        <taxon>Streptophyta</taxon>
        <taxon>Embryophyta</taxon>
        <taxon>Tracheophyta</taxon>
        <taxon>Spermatophyta</taxon>
        <taxon>Magnoliopsida</taxon>
        <taxon>eudicotyledons</taxon>
        <taxon>Gunneridae</taxon>
        <taxon>Pentapetalae</taxon>
        <taxon>rosids</taxon>
        <taxon>fabids</taxon>
        <taxon>Malpighiales</taxon>
        <taxon>Salicaceae</taxon>
        <taxon>Saliceae</taxon>
        <taxon>Populus</taxon>
    </lineage>
</organism>
<gene>
    <name evidence="1" type="ORF">D5086_008695</name>
</gene>
<reference evidence="1 2" key="1">
    <citation type="journal article" date="2024" name="Plant Biotechnol. J.">
        <title>Genome and CRISPR/Cas9 system of a widespread forest tree (Populus alba) in the world.</title>
        <authorList>
            <person name="Liu Y.J."/>
            <person name="Jiang P.F."/>
            <person name="Han X.M."/>
            <person name="Li X.Y."/>
            <person name="Wang H.M."/>
            <person name="Wang Y.J."/>
            <person name="Wang X.X."/>
            <person name="Zeng Q.Y."/>
        </authorList>
    </citation>
    <scope>NUCLEOTIDE SEQUENCE [LARGE SCALE GENOMIC DNA]</scope>
    <source>
        <strain evidence="2">cv. PAL-ZL1</strain>
    </source>
</reference>